<keyword evidence="5" id="KW-0186">Copper</keyword>
<keyword evidence="3 10" id="KW-0732">Signal</keyword>
<dbReference type="PROSITE" id="PS00079">
    <property type="entry name" value="MULTICOPPER_OXIDASE1"/>
    <property type="match status" value="2"/>
</dbReference>
<dbReference type="GO" id="GO:0004322">
    <property type="term" value="F:ferroxidase activity"/>
    <property type="evidence" value="ECO:0007669"/>
    <property type="project" value="TreeGrafter"/>
</dbReference>
<evidence type="ECO:0000256" key="10">
    <source>
        <dbReference type="SAM" id="SignalP"/>
    </source>
</evidence>
<evidence type="ECO:0000256" key="7">
    <source>
        <dbReference type="ARBA" id="ARBA00037814"/>
    </source>
</evidence>
<keyword evidence="15" id="KW-1185">Reference proteome</keyword>
<dbReference type="InterPro" id="IPR002355">
    <property type="entry name" value="Cu_oxidase_Cu_BS"/>
</dbReference>
<evidence type="ECO:0000256" key="1">
    <source>
        <dbReference type="ARBA" id="ARBA00010609"/>
    </source>
</evidence>
<dbReference type="CDD" id="cd13851">
    <property type="entry name" value="CuRO_1_Fet3p"/>
    <property type="match status" value="1"/>
</dbReference>
<dbReference type="CDD" id="cd13899">
    <property type="entry name" value="CuRO_3_Fet3p"/>
    <property type="match status" value="1"/>
</dbReference>
<keyword evidence="9" id="KW-0472">Membrane</keyword>
<name>A0A2C5X565_9PEZI</name>
<dbReference type="InterPro" id="IPR033138">
    <property type="entry name" value="Cu_oxidase_CS"/>
</dbReference>
<dbReference type="GO" id="GO:0010106">
    <property type="term" value="P:cellular response to iron ion starvation"/>
    <property type="evidence" value="ECO:0007669"/>
    <property type="project" value="TreeGrafter"/>
</dbReference>
<dbReference type="InterPro" id="IPR011707">
    <property type="entry name" value="Cu-oxidase-like_N"/>
</dbReference>
<feature type="domain" description="Plastocyanin-like" evidence="11">
    <location>
        <begin position="150"/>
        <end position="302"/>
    </location>
</feature>
<dbReference type="Proteomes" id="UP000222788">
    <property type="component" value="Unassembled WGS sequence"/>
</dbReference>
<dbReference type="InterPro" id="IPR011706">
    <property type="entry name" value="Cu-oxidase_C"/>
</dbReference>
<accession>A0A2C5X565</accession>
<feature type="signal peptide" evidence="10">
    <location>
        <begin position="1"/>
        <end position="15"/>
    </location>
</feature>
<evidence type="ECO:0000256" key="6">
    <source>
        <dbReference type="ARBA" id="ARBA00023180"/>
    </source>
</evidence>
<dbReference type="SUPFAM" id="SSF49503">
    <property type="entry name" value="Cupredoxins"/>
    <property type="match status" value="3"/>
</dbReference>
<dbReference type="CDD" id="cd13877">
    <property type="entry name" value="CuRO_2_Fet3p_like"/>
    <property type="match status" value="1"/>
</dbReference>
<keyword evidence="9" id="KW-1133">Transmembrane helix</keyword>
<evidence type="ECO:0000256" key="4">
    <source>
        <dbReference type="ARBA" id="ARBA00023002"/>
    </source>
</evidence>
<comment type="subcellular location">
    <subcellularLocation>
        <location evidence="7">Cell membrane</location>
        <topology evidence="7">Single-pass type I membrane protein</topology>
        <orientation evidence="7">Extracellular side</orientation>
    </subcellularLocation>
</comment>
<organism evidence="14 15">
    <name type="scientific">Ceratocystis fimbriata CBS 114723</name>
    <dbReference type="NCBI Taxonomy" id="1035309"/>
    <lineage>
        <taxon>Eukaryota</taxon>
        <taxon>Fungi</taxon>
        <taxon>Dikarya</taxon>
        <taxon>Ascomycota</taxon>
        <taxon>Pezizomycotina</taxon>
        <taxon>Sordariomycetes</taxon>
        <taxon>Hypocreomycetidae</taxon>
        <taxon>Microascales</taxon>
        <taxon>Ceratocystidaceae</taxon>
        <taxon>Ceratocystis</taxon>
    </lineage>
</organism>
<keyword evidence="2" id="KW-0479">Metal-binding</keyword>
<dbReference type="OrthoDB" id="2121828at2759"/>
<dbReference type="PROSITE" id="PS00080">
    <property type="entry name" value="MULTICOPPER_OXIDASE2"/>
    <property type="match status" value="1"/>
</dbReference>
<dbReference type="AlphaFoldDB" id="A0A2C5X565"/>
<dbReference type="PANTHER" id="PTHR11709:SF361">
    <property type="entry name" value="IRON TRANSPORT MULTICOPPER OXIDASE FET3"/>
    <property type="match status" value="1"/>
</dbReference>
<evidence type="ECO:0000259" key="12">
    <source>
        <dbReference type="Pfam" id="PF07731"/>
    </source>
</evidence>
<dbReference type="InterPro" id="IPR044130">
    <property type="entry name" value="CuRO_2_Fet3-like"/>
</dbReference>
<keyword evidence="4" id="KW-0560">Oxidoreductase</keyword>
<dbReference type="FunFam" id="2.60.40.420:FF:000022">
    <property type="entry name" value="FET5p Multicopper oxidase"/>
    <property type="match status" value="1"/>
</dbReference>
<feature type="chain" id="PRO_5013401555" evidence="10">
    <location>
        <begin position="16"/>
        <end position="624"/>
    </location>
</feature>
<evidence type="ECO:0000256" key="2">
    <source>
        <dbReference type="ARBA" id="ARBA00022723"/>
    </source>
</evidence>
<dbReference type="InterPro" id="IPR045087">
    <property type="entry name" value="Cu-oxidase_fam"/>
</dbReference>
<dbReference type="InterPro" id="IPR001117">
    <property type="entry name" value="Cu-oxidase_2nd"/>
</dbReference>
<comment type="caution">
    <text evidence="14">The sequence shown here is derived from an EMBL/GenBank/DDBJ whole genome shotgun (WGS) entry which is preliminary data.</text>
</comment>
<feature type="domain" description="Plastocyanin-like" evidence="13">
    <location>
        <begin position="24"/>
        <end position="140"/>
    </location>
</feature>
<protein>
    <submittedName>
        <fullName evidence="14">Iron transport multicopper oxidase FET3</fullName>
    </submittedName>
</protein>
<feature type="transmembrane region" description="Helical" evidence="9">
    <location>
        <begin position="552"/>
        <end position="575"/>
    </location>
</feature>
<gene>
    <name evidence="14" type="primary">FET3_2</name>
    <name evidence="14" type="ORF">CFIMG_005342RA</name>
</gene>
<evidence type="ECO:0000313" key="15">
    <source>
        <dbReference type="Proteomes" id="UP000222788"/>
    </source>
</evidence>
<dbReference type="PANTHER" id="PTHR11709">
    <property type="entry name" value="MULTI-COPPER OXIDASE"/>
    <property type="match status" value="1"/>
</dbReference>
<evidence type="ECO:0000256" key="5">
    <source>
        <dbReference type="ARBA" id="ARBA00023008"/>
    </source>
</evidence>
<dbReference type="FunFam" id="2.60.40.420:FF:000024">
    <property type="entry name" value="FET5p Multicopper oxidase"/>
    <property type="match status" value="1"/>
</dbReference>
<feature type="region of interest" description="Disordered" evidence="8">
    <location>
        <begin position="586"/>
        <end position="624"/>
    </location>
</feature>
<dbReference type="GO" id="GO:0005507">
    <property type="term" value="F:copper ion binding"/>
    <property type="evidence" value="ECO:0007669"/>
    <property type="project" value="InterPro"/>
</dbReference>
<evidence type="ECO:0000256" key="3">
    <source>
        <dbReference type="ARBA" id="ARBA00022729"/>
    </source>
</evidence>
<dbReference type="Pfam" id="PF07732">
    <property type="entry name" value="Cu-oxidase_3"/>
    <property type="match status" value="1"/>
</dbReference>
<evidence type="ECO:0000259" key="11">
    <source>
        <dbReference type="Pfam" id="PF00394"/>
    </source>
</evidence>
<reference evidence="14 15" key="2">
    <citation type="journal article" date="2013" name="IMA Fungus">
        <title>IMA Genome-F 1: Ceratocystis fimbriata: Draft nuclear genome sequence for the plant pathogen, Ceratocystis fimbriata.</title>
        <authorList>
            <person name="Wilken P.M."/>
            <person name="Steenkamp E.T."/>
            <person name="Wingfield M.J."/>
            <person name="de Beer Z.W."/>
            <person name="Wingfield B.D."/>
        </authorList>
    </citation>
    <scope>NUCLEOTIDE SEQUENCE [LARGE SCALE GENOMIC DNA]</scope>
    <source>
        <strain evidence="14 15">CBS 114723</strain>
    </source>
</reference>
<dbReference type="Pfam" id="PF07731">
    <property type="entry name" value="Cu-oxidase_2"/>
    <property type="match status" value="1"/>
</dbReference>
<evidence type="ECO:0000256" key="9">
    <source>
        <dbReference type="SAM" id="Phobius"/>
    </source>
</evidence>
<dbReference type="GO" id="GO:0033573">
    <property type="term" value="C:high-affinity iron permease complex"/>
    <property type="evidence" value="ECO:0007669"/>
    <property type="project" value="TreeGrafter"/>
</dbReference>
<evidence type="ECO:0000259" key="13">
    <source>
        <dbReference type="Pfam" id="PF07732"/>
    </source>
</evidence>
<keyword evidence="9" id="KW-0812">Transmembrane</keyword>
<feature type="domain" description="Plastocyanin-like" evidence="12">
    <location>
        <begin position="362"/>
        <end position="496"/>
    </location>
</feature>
<dbReference type="STRING" id="1035309.A0A2C5X565"/>
<evidence type="ECO:0000256" key="8">
    <source>
        <dbReference type="SAM" id="MobiDB-lite"/>
    </source>
</evidence>
<dbReference type="Pfam" id="PF00394">
    <property type="entry name" value="Cu-oxidase"/>
    <property type="match status" value="1"/>
</dbReference>
<evidence type="ECO:0000313" key="14">
    <source>
        <dbReference type="EMBL" id="PHH53014.1"/>
    </source>
</evidence>
<keyword evidence="6" id="KW-0325">Glycoprotein</keyword>
<dbReference type="Gene3D" id="2.60.40.420">
    <property type="entry name" value="Cupredoxins - blue copper proteins"/>
    <property type="match status" value="3"/>
</dbReference>
<dbReference type="GO" id="GO:0033215">
    <property type="term" value="P:reductive iron assimilation"/>
    <property type="evidence" value="ECO:0007669"/>
    <property type="project" value="TreeGrafter"/>
</dbReference>
<sequence length="624" mass="68967">MLLFSLLVVSTLATAKLLEYDFHIGWVNANPDGAFERPVIGINGQWPVPAIIGNVGDDVVLHVTNNLRNQRTALHFHGLFMNGTVHMDGPTQITQCSIRPGRTFTYRFTLQQPGTYWYHSHHRGQYPDGLRGPLIIHDPANPYAGVYDNELVLTLSDWYHSSVKILNTEFLSKTNPTGAEPVPQAALLNDTQNLHVPVVAGSTYLVRLINMGALAAQYVWFEGHDMRVVEVDGQYTKPAPAEMLYLSVGQRYSVLLTAKPGSLAAAGSANFPIMASMDTDMFDVVPKDLNYNVTGWLVYDEAQPLPAAAEVSVFDALDDMTLVPHDEKPLLRDVTQRVQLDIKMDNLADGANYAFFNDITYQPPRVPSLYTALSAGDLATDPRIYGEYTNSFVLEHGAVVEIVLNNMDPGKHPFHLHGHEFQVVHRSPPQAGSFAGENVDDIELMQTPMRRDTVVVWPNGNVVLRFVADNPGVWFFHCHIEWHVTAGLAATFVEAPLELQKSLVIPDDHLAACDAIKVKTKGNAAGNERDFLDLTGERTAPRTLPEGFTAKGWIALGFSSIVGIIGMAVVVWYGLSEPLEQKLWREDAPNERGYATIPTSDEDSPARQHASQSREDVPILSAME</sequence>
<dbReference type="InterPro" id="IPR008972">
    <property type="entry name" value="Cupredoxin"/>
</dbReference>
<comment type="similarity">
    <text evidence="1">Belongs to the multicopper oxidase family.</text>
</comment>
<dbReference type="EMBL" id="APWK03000051">
    <property type="protein sequence ID" value="PHH53014.1"/>
    <property type="molecule type" value="Genomic_DNA"/>
</dbReference>
<proteinExistence type="inferred from homology"/>
<reference evidence="14 15" key="1">
    <citation type="journal article" date="2013" name="Fungal Biol.">
        <title>Analysis of microsatellite markers in the genome of the plant pathogen Ceratocystis fimbriata.</title>
        <authorList>
            <person name="Simpson M.C."/>
            <person name="Wilken P.M."/>
            <person name="Coetzee M.P."/>
            <person name="Wingfield M.J."/>
            <person name="Wingfield B.D."/>
        </authorList>
    </citation>
    <scope>NUCLEOTIDE SEQUENCE [LARGE SCALE GENOMIC DNA]</scope>
    <source>
        <strain evidence="14 15">CBS 114723</strain>
    </source>
</reference>